<sequence>MIDGQPTDRGVSIAITHVLTIAITTVLISGLLISAGALLEGERDRSADRSLETIGERLAGELSKVDSMAADDDANVNMTVSHPAKAASERYTVTLRPDCGDDAPLLEDGTSCLHLSTQSGNVDVYVPVTVDVGDESEVHGGAIEIVHEDGEIRLERGS</sequence>
<keyword evidence="1" id="KW-1133">Transmembrane helix</keyword>
<dbReference type="AlphaFoldDB" id="A0AAP2Z9B7"/>
<evidence type="ECO:0000313" key="3">
    <source>
        <dbReference type="Proteomes" id="UP001321047"/>
    </source>
</evidence>
<keyword evidence="3" id="KW-1185">Reference proteome</keyword>
<keyword evidence="1" id="KW-0812">Transmembrane</keyword>
<gene>
    <name evidence="2" type="ORF">OB919_12100</name>
</gene>
<name>A0AAP2Z9B7_9EURY</name>
<feature type="transmembrane region" description="Helical" evidence="1">
    <location>
        <begin position="12"/>
        <end position="39"/>
    </location>
</feature>
<protein>
    <submittedName>
        <fullName evidence="2">Uncharacterized protein</fullName>
    </submittedName>
</protein>
<organism evidence="2 3">
    <name type="scientific">Natronosalvus hydrolyticus</name>
    <dbReference type="NCBI Taxonomy" id="2979988"/>
    <lineage>
        <taxon>Archaea</taxon>
        <taxon>Methanobacteriati</taxon>
        <taxon>Methanobacteriota</taxon>
        <taxon>Stenosarchaea group</taxon>
        <taxon>Halobacteria</taxon>
        <taxon>Halobacteriales</taxon>
        <taxon>Natrialbaceae</taxon>
        <taxon>Natronosalvus</taxon>
    </lineage>
</organism>
<evidence type="ECO:0000256" key="1">
    <source>
        <dbReference type="SAM" id="Phobius"/>
    </source>
</evidence>
<dbReference type="InterPro" id="IPR055690">
    <property type="entry name" value="DUF7266"/>
</dbReference>
<dbReference type="RefSeq" id="WP_342809043.1">
    <property type="nucleotide sequence ID" value="NZ_JAOPJZ010000009.1"/>
</dbReference>
<evidence type="ECO:0000313" key="2">
    <source>
        <dbReference type="EMBL" id="MCU4752708.1"/>
    </source>
</evidence>
<comment type="caution">
    <text evidence="2">The sequence shown here is derived from an EMBL/GenBank/DDBJ whole genome shotgun (WGS) entry which is preliminary data.</text>
</comment>
<keyword evidence="1" id="KW-0472">Membrane</keyword>
<dbReference type="EMBL" id="JAOPJZ010000009">
    <property type="protein sequence ID" value="MCU4752708.1"/>
    <property type="molecule type" value="Genomic_DNA"/>
</dbReference>
<proteinExistence type="predicted"/>
<dbReference type="Proteomes" id="UP001321047">
    <property type="component" value="Unassembled WGS sequence"/>
</dbReference>
<reference evidence="2 3" key="1">
    <citation type="submission" date="2022-09" db="EMBL/GenBank/DDBJ databases">
        <title>Enrichment on poylsaccharides allowed isolation of novel metabolic and taxonomic groups of Haloarchaea.</title>
        <authorList>
            <person name="Sorokin D.Y."/>
            <person name="Elcheninov A.G."/>
            <person name="Khizhniak T.V."/>
            <person name="Kolganova T.V."/>
            <person name="Kublanov I.V."/>
        </authorList>
    </citation>
    <scope>NUCLEOTIDE SEQUENCE [LARGE SCALE GENOMIC DNA]</scope>
    <source>
        <strain evidence="2 3">AArc-curdl1</strain>
    </source>
</reference>
<accession>A0AAP2Z9B7</accession>
<dbReference type="Pfam" id="PF23928">
    <property type="entry name" value="DUF7266"/>
    <property type="match status" value="1"/>
</dbReference>